<dbReference type="RefSeq" id="NP_957858.1">
    <property type="nucleotide sequence ID" value="NC_005336.1"/>
</dbReference>
<proteinExistence type="inferred from homology"/>
<dbReference type="EC" id="2.7.7.6" evidence="3 12"/>
<evidence type="ECO:0000256" key="6">
    <source>
        <dbReference type="ARBA" id="ARBA00022518"/>
    </source>
</evidence>
<dbReference type="EMBL" id="KP010355">
    <property type="protein sequence ID" value="AKU76834.1"/>
    <property type="molecule type" value="Genomic_DNA"/>
</dbReference>
<organismHost>
    <name type="scientific">Capra hircus</name>
    <name type="common">Goat</name>
    <dbReference type="NCBI Taxonomy" id="9925"/>
</organismHost>
<dbReference type="Proteomes" id="UP000167973">
    <property type="component" value="Segment"/>
</dbReference>
<feature type="region of interest" description="Disordered" evidence="13">
    <location>
        <begin position="1"/>
        <end position="43"/>
    </location>
</feature>
<evidence type="ECO:0000313" key="16">
    <source>
        <dbReference type="EMBL" id="AKU76958.1"/>
    </source>
</evidence>
<dbReference type="OrthoDB" id="17391at10239"/>
<dbReference type="Proteomes" id="UP000155062">
    <property type="component" value="Segment"/>
</dbReference>
<evidence type="ECO:0000256" key="4">
    <source>
        <dbReference type="ARBA" id="ARBA00016901"/>
    </source>
</evidence>
<dbReference type="EMBL" id="MT332357">
    <property type="protein sequence ID" value="QQY02706.1"/>
    <property type="molecule type" value="Genomic_DNA"/>
</dbReference>
<comment type="catalytic activity">
    <reaction evidence="11 12">
        <text>RNA(n) + a ribonucleoside 5'-triphosphate = RNA(n+1) + diphosphate</text>
        <dbReference type="Rhea" id="RHEA:21248"/>
        <dbReference type="Rhea" id="RHEA-COMP:14527"/>
        <dbReference type="Rhea" id="RHEA-COMP:17342"/>
        <dbReference type="ChEBI" id="CHEBI:33019"/>
        <dbReference type="ChEBI" id="CHEBI:61557"/>
        <dbReference type="ChEBI" id="CHEBI:140395"/>
        <dbReference type="EC" id="2.7.7.6"/>
    </reaction>
</comment>
<keyword evidence="5 12" id="KW-0240">DNA-directed RNA polymerase</keyword>
<sequence length="173" mass="19313">MEESVAVEYADEDEDEIEEEYEEEDEDEEEESAEGAADSSVSDVALSAAEKLVASEVPDDAAAADTNVRQRVTARVEELKARYTRRMSLFELTGIVAESFNLLCRGRLPLVADAADPALDNELKVVVRELEEGVCPIVIEKNGEFLSPGDFDPECLRYHLTYMTDLWKSQGRM</sequence>
<evidence type="ECO:0000256" key="13">
    <source>
        <dbReference type="SAM" id="MobiDB-lite"/>
    </source>
</evidence>
<reference evidence="18 19" key="1">
    <citation type="journal article" date="2015" name="Front. Microbiol.">
        <title>Genome analysis of orf virus isolates from goats in the Fujian Province of southern China.</title>
        <authorList>
            <person name="Chi X."/>
            <person name="Zeng X."/>
            <person name="Li W."/>
            <person name="Hao W."/>
            <person name="Li M."/>
            <person name="Huang X."/>
            <person name="Huang Y."/>
            <person name="Rock D.L."/>
            <person name="Luo S."/>
            <person name="Wang S."/>
        </authorList>
    </citation>
    <scope>NUCLEOTIDE SEQUENCE [LARGE SCALE GENOMIC DNA]</scope>
    <source>
        <strain evidence="15">NP</strain>
        <strain evidence="16">SJ1</strain>
        <strain evidence="14">YX</strain>
    </source>
</reference>
<feature type="compositionally biased region" description="Low complexity" evidence="13">
    <location>
        <begin position="34"/>
        <end position="43"/>
    </location>
</feature>
<evidence type="ECO:0000256" key="7">
    <source>
        <dbReference type="ARBA" id="ARBA00022679"/>
    </source>
</evidence>
<organism evidence="15 20">
    <name type="scientific">Orf virus</name>
    <name type="common">ORFV</name>
    <dbReference type="NCBI Taxonomy" id="10258"/>
    <lineage>
        <taxon>Viruses</taxon>
        <taxon>Varidnaviria</taxon>
        <taxon>Bamfordvirae</taxon>
        <taxon>Nucleocytoviricota</taxon>
        <taxon>Pokkesviricetes</taxon>
        <taxon>Chitovirales</taxon>
        <taxon>Poxviridae</taxon>
        <taxon>Chordopoxvirinae</taxon>
        <taxon>Parapoxvirus</taxon>
        <taxon>Parapoxvirus orf</taxon>
    </lineage>
</organism>
<gene>
    <name evidence="15" type="primary">ORFV081</name>
</gene>
<protein>
    <recommendedName>
        <fullName evidence="4 12">DNA-directed RNA polymerase 19 kDa subunit</fullName>
        <ecNumber evidence="3 12">2.7.7.6</ecNumber>
    </recommendedName>
</protein>
<dbReference type="PIRSF" id="PIRSF000743">
    <property type="entry name" value="RPO19"/>
    <property type="match status" value="1"/>
</dbReference>
<dbReference type="Proteomes" id="UP000596388">
    <property type="component" value="Genome"/>
</dbReference>
<name>A0A0R8HK24_ORFV</name>
<evidence type="ECO:0000313" key="15">
    <source>
        <dbReference type="EMBL" id="AKU76834.1"/>
    </source>
</evidence>
<keyword evidence="9 12" id="KW-0946">Virion</keyword>
<dbReference type="GO" id="GO:0000428">
    <property type="term" value="C:DNA-directed RNA polymerase complex"/>
    <property type="evidence" value="ECO:0007669"/>
    <property type="project" value="UniProtKB-UniRule"/>
</dbReference>
<evidence type="ECO:0000256" key="8">
    <source>
        <dbReference type="ARBA" id="ARBA00022695"/>
    </source>
</evidence>
<evidence type="ECO:0000313" key="17">
    <source>
        <dbReference type="EMBL" id="QQY02706.1"/>
    </source>
</evidence>
<dbReference type="EMBL" id="KP010356">
    <property type="protein sequence ID" value="AKU76958.1"/>
    <property type="molecule type" value="Genomic_DNA"/>
</dbReference>
<dbReference type="KEGG" id="vg:2947729"/>
<evidence type="ECO:0000313" key="20">
    <source>
        <dbReference type="Proteomes" id="UP000167973"/>
    </source>
</evidence>
<keyword evidence="7 12" id="KW-0808">Transferase</keyword>
<comment type="subcellular location">
    <subcellularLocation>
        <location evidence="1">Virion</location>
    </subcellularLocation>
</comment>
<evidence type="ECO:0000256" key="1">
    <source>
        <dbReference type="ARBA" id="ARBA00004328"/>
    </source>
</evidence>
<comment type="similarity">
    <text evidence="2 12">Belongs to the poxviridae DNA-directed RNA polymerase 19 kDa subunit family.</text>
</comment>
<keyword evidence="10 12" id="KW-0804">Transcription</keyword>
<evidence type="ECO:0000313" key="18">
    <source>
        <dbReference type="Proteomes" id="UP000143616"/>
    </source>
</evidence>
<organismHost>
    <name type="scientific">Ovis aries</name>
    <name type="common">Sheep</name>
    <dbReference type="NCBI Taxonomy" id="9940"/>
</organismHost>
<evidence type="ECO:0000256" key="9">
    <source>
        <dbReference type="ARBA" id="ARBA00022844"/>
    </source>
</evidence>
<dbReference type="Proteomes" id="UP000143616">
    <property type="component" value="Segment"/>
</dbReference>
<evidence type="ECO:0000256" key="12">
    <source>
        <dbReference type="PIRNR" id="PIRNR000743"/>
    </source>
</evidence>
<feature type="compositionally biased region" description="Acidic residues" evidence="13">
    <location>
        <begin position="1"/>
        <end position="33"/>
    </location>
</feature>
<evidence type="ECO:0000313" key="14">
    <source>
        <dbReference type="EMBL" id="AKU76570.1"/>
    </source>
</evidence>
<evidence type="ECO:0000256" key="10">
    <source>
        <dbReference type="ARBA" id="ARBA00023163"/>
    </source>
</evidence>
<evidence type="ECO:0000256" key="3">
    <source>
        <dbReference type="ARBA" id="ARBA00012418"/>
    </source>
</evidence>
<evidence type="ECO:0000256" key="2">
    <source>
        <dbReference type="ARBA" id="ARBA00008587"/>
    </source>
</evidence>
<comment type="function">
    <text evidence="12">Part of the DNA-dependent RNA polymerase which catalyzes the transcription of viral DNA into RNA using the four ribonucleoside triphosphates as substrates. Responsible for the transcription of early, intermediate and late genes.</text>
</comment>
<evidence type="ECO:0000256" key="11">
    <source>
        <dbReference type="ARBA" id="ARBA00048552"/>
    </source>
</evidence>
<dbReference type="EMBL" id="KP010353">
    <property type="protein sequence ID" value="AKU76570.1"/>
    <property type="molecule type" value="Genomic_DNA"/>
</dbReference>
<keyword evidence="8 12" id="KW-0548">Nucleotidyltransferase</keyword>
<dbReference type="GO" id="GO:0044423">
    <property type="term" value="C:virion component"/>
    <property type="evidence" value="ECO:0007669"/>
    <property type="project" value="UniProtKB-UniRule"/>
</dbReference>
<dbReference type="GO" id="GO:0003899">
    <property type="term" value="F:DNA-directed RNA polymerase activity"/>
    <property type="evidence" value="ECO:0007669"/>
    <property type="project" value="UniProtKB-EC"/>
</dbReference>
<keyword evidence="6" id="KW-0244">Early protein</keyword>
<dbReference type="InterPro" id="IPR007984">
    <property type="entry name" value="DNA-dir_RNA_Pol_19kDa_poxvir"/>
</dbReference>
<accession>A0A0R8HK24</accession>
<dbReference type="GO" id="GO:0006351">
    <property type="term" value="P:DNA-templated transcription"/>
    <property type="evidence" value="ECO:0007669"/>
    <property type="project" value="InterPro"/>
</dbReference>
<dbReference type="Pfam" id="PF05320">
    <property type="entry name" value="Pox_RNA_Pol_19"/>
    <property type="match status" value="1"/>
</dbReference>
<dbReference type="GO" id="GO:0003677">
    <property type="term" value="F:DNA binding"/>
    <property type="evidence" value="ECO:0007669"/>
    <property type="project" value="UniProtKB-UniRule"/>
</dbReference>
<evidence type="ECO:0000313" key="19">
    <source>
        <dbReference type="Proteomes" id="UP000155062"/>
    </source>
</evidence>
<reference evidence="17" key="2">
    <citation type="submission" date="2020-04" db="EMBL/GenBank/DDBJ databases">
        <title>Molecular detection and first complete genome characterisation of Indian Orf virus.</title>
        <authorList>
            <person name="Nayak D."/>
            <person name="Sahu B.P."/>
        </authorList>
    </citation>
    <scope>NUCLEOTIDE SEQUENCE</scope>
    <source>
        <strain evidence="17">MP</strain>
    </source>
</reference>
<organismHost>
    <name type="scientific">Homo sapiens</name>
    <name type="common">Human</name>
    <dbReference type="NCBI Taxonomy" id="9606"/>
</organismHost>
<evidence type="ECO:0000256" key="5">
    <source>
        <dbReference type="ARBA" id="ARBA00022478"/>
    </source>
</evidence>